<keyword evidence="2" id="KW-1133">Transmembrane helix</keyword>
<keyword evidence="6" id="KW-1185">Reference proteome</keyword>
<protein>
    <submittedName>
        <fullName evidence="5">Virulence factor Mce-like protein</fullName>
    </submittedName>
</protein>
<evidence type="ECO:0000256" key="2">
    <source>
        <dbReference type="SAM" id="Phobius"/>
    </source>
</evidence>
<dbReference type="EMBL" id="VFML01000001">
    <property type="protein sequence ID" value="TQJ04237.1"/>
    <property type="molecule type" value="Genomic_DNA"/>
</dbReference>
<sequence>MSPAGTRKGLRAGITLTVLAVLLAAATVLIISPGGQQRFTAYFTAAVGLYPGSTVRVLGIPVGTVEEVIPEGQQVRVELAVDSDVAIPEGASAAVVAPSLVSDRYVQFVPVYTQGPKLDSGAVIPAERTVTPAELDELFASLDELAGALGPDGANSEGALSDLLDTLAENAAGNGKLVNDTIGKLAAANRTLAGTRDELFGTVSGLQEFTSMLAGNDDQVVEFAGQLADISAFLSGERTELGAAVGELATALESVRGFIKDNRGQIKSNVDKLVEITQVLVDQRDSLAEALDTAPNAVENFYQGYNPQRRTLDSRTLLLEWWPQSQRESGAPEGAPALPLPPVGPAYSTGGS</sequence>
<keyword evidence="2" id="KW-0472">Membrane</keyword>
<reference evidence="5 6" key="1">
    <citation type="submission" date="2019-06" db="EMBL/GenBank/DDBJ databases">
        <title>Sequencing the genomes of 1000 actinobacteria strains.</title>
        <authorList>
            <person name="Klenk H.-P."/>
        </authorList>
    </citation>
    <scope>NUCLEOTIDE SEQUENCE [LARGE SCALE GENOMIC DNA]</scope>
    <source>
        <strain evidence="5 6">DSM 45679</strain>
    </source>
</reference>
<dbReference type="InterPro" id="IPR005693">
    <property type="entry name" value="Mce"/>
</dbReference>
<name>A0A542DMD3_AMYCI</name>
<dbReference type="GO" id="GO:0005576">
    <property type="term" value="C:extracellular region"/>
    <property type="evidence" value="ECO:0007669"/>
    <property type="project" value="TreeGrafter"/>
</dbReference>
<evidence type="ECO:0000259" key="4">
    <source>
        <dbReference type="Pfam" id="PF11887"/>
    </source>
</evidence>
<accession>A0A542DMD3</accession>
<dbReference type="AlphaFoldDB" id="A0A542DMD3"/>
<evidence type="ECO:0000256" key="1">
    <source>
        <dbReference type="SAM" id="MobiDB-lite"/>
    </source>
</evidence>
<dbReference type="PANTHER" id="PTHR33371:SF4">
    <property type="entry name" value="INTERMEMBRANE PHOSPHOLIPID TRANSPORT SYSTEM BINDING PROTEIN MLAD"/>
    <property type="match status" value="1"/>
</dbReference>
<evidence type="ECO:0000313" key="6">
    <source>
        <dbReference type="Proteomes" id="UP000320876"/>
    </source>
</evidence>
<feature type="domain" description="Mammalian cell entry C-terminal" evidence="4">
    <location>
        <begin position="116"/>
        <end position="302"/>
    </location>
</feature>
<dbReference type="NCBIfam" id="TIGR00996">
    <property type="entry name" value="Mtu_fam_mce"/>
    <property type="match status" value="1"/>
</dbReference>
<keyword evidence="2" id="KW-0812">Transmembrane</keyword>
<gene>
    <name evidence="5" type="ORF">FB471_4020</name>
</gene>
<dbReference type="InterPro" id="IPR052336">
    <property type="entry name" value="MlaD_Phospholipid_Transporter"/>
</dbReference>
<dbReference type="InterPro" id="IPR003399">
    <property type="entry name" value="Mce/MlaD"/>
</dbReference>
<dbReference type="Pfam" id="PF02470">
    <property type="entry name" value="MlaD"/>
    <property type="match status" value="1"/>
</dbReference>
<proteinExistence type="predicted"/>
<comment type="caution">
    <text evidence="5">The sequence shown here is derived from an EMBL/GenBank/DDBJ whole genome shotgun (WGS) entry which is preliminary data.</text>
</comment>
<organism evidence="5 6">
    <name type="scientific">Amycolatopsis cihanbeyliensis</name>
    <dbReference type="NCBI Taxonomy" id="1128664"/>
    <lineage>
        <taxon>Bacteria</taxon>
        <taxon>Bacillati</taxon>
        <taxon>Actinomycetota</taxon>
        <taxon>Actinomycetes</taxon>
        <taxon>Pseudonocardiales</taxon>
        <taxon>Pseudonocardiaceae</taxon>
        <taxon>Amycolatopsis</taxon>
    </lineage>
</organism>
<dbReference type="Pfam" id="PF11887">
    <property type="entry name" value="Mce4_CUP1"/>
    <property type="match status" value="1"/>
</dbReference>
<evidence type="ECO:0000259" key="3">
    <source>
        <dbReference type="Pfam" id="PF02470"/>
    </source>
</evidence>
<feature type="domain" description="Mce/MlaD" evidence="3">
    <location>
        <begin position="36"/>
        <end position="110"/>
    </location>
</feature>
<dbReference type="InterPro" id="IPR024516">
    <property type="entry name" value="Mce_C"/>
</dbReference>
<dbReference type="RefSeq" id="WP_141999941.1">
    <property type="nucleotide sequence ID" value="NZ_VFML01000001.1"/>
</dbReference>
<feature type="transmembrane region" description="Helical" evidence="2">
    <location>
        <begin position="12"/>
        <end position="31"/>
    </location>
</feature>
<dbReference type="Proteomes" id="UP000320876">
    <property type="component" value="Unassembled WGS sequence"/>
</dbReference>
<feature type="region of interest" description="Disordered" evidence="1">
    <location>
        <begin position="325"/>
        <end position="352"/>
    </location>
</feature>
<evidence type="ECO:0000313" key="5">
    <source>
        <dbReference type="EMBL" id="TQJ04237.1"/>
    </source>
</evidence>
<dbReference type="PANTHER" id="PTHR33371">
    <property type="entry name" value="INTERMEMBRANE PHOSPHOLIPID TRANSPORT SYSTEM BINDING PROTEIN MLAD-RELATED"/>
    <property type="match status" value="1"/>
</dbReference>
<dbReference type="OrthoDB" id="4516955at2"/>